<dbReference type="GO" id="GO:0006508">
    <property type="term" value="P:proteolysis"/>
    <property type="evidence" value="ECO:0007669"/>
    <property type="project" value="UniProtKB-KW"/>
</dbReference>
<protein>
    <recommendedName>
        <fullName evidence="11">Probable aspartic-type endopeptidase OPSB</fullName>
    </recommendedName>
    <alternativeName>
        <fullName evidence="10">Probable aspartic-type endopeptidase opsB</fullName>
    </alternativeName>
</protein>
<dbReference type="Proteomes" id="UP001281003">
    <property type="component" value="Unassembled WGS sequence"/>
</dbReference>
<keyword evidence="7 13" id="KW-0378">Hydrolase</keyword>
<organism evidence="17 18">
    <name type="scientific">Sordaria brevicollis</name>
    <dbReference type="NCBI Taxonomy" id="83679"/>
    <lineage>
        <taxon>Eukaryota</taxon>
        <taxon>Fungi</taxon>
        <taxon>Dikarya</taxon>
        <taxon>Ascomycota</taxon>
        <taxon>Pezizomycotina</taxon>
        <taxon>Sordariomycetes</taxon>
        <taxon>Sordariomycetidae</taxon>
        <taxon>Sordariales</taxon>
        <taxon>Sordariaceae</taxon>
        <taxon>Sordaria</taxon>
    </lineage>
</organism>
<keyword evidence="14" id="KW-0812">Transmembrane</keyword>
<evidence type="ECO:0000256" key="13">
    <source>
        <dbReference type="RuleBase" id="RU000454"/>
    </source>
</evidence>
<sequence>MKGCTSPALVFGLVLPQLGLAQKILDGVVQWNIQKRHASTIPNRLPRRAGSTYDAILRNERLQGGYYTDCEMGTPGQKVTLQLDTGSSDIWVPDSATSVCEDNGCQFGSFDPGSSSTFKLVGKDQFSINYVDKSGANGDYFTDVFKIGGVAVKNLTMGLGVDTDIPQGVAGIGYPNNEATANGYGKYPNLAVSMADEGLIKSMAYSLWLNDLDASQGSILFGGIDTKKYKGDLTRIKIYPAVNGEYFAFIVALTSLHAVSSSGNDTLTSKSFPIPVVLDSGTTLSYLPQDIVQQVWYEVGADYDDRFGMAVLPCSKQKTDGYFSFGFAGPNGPRINVRMDELVLDLTTGSPPKFTSGRYKGQEMCEFGIQTLGSSDGPFLLGDTFLRSAYVVYDLVNNEIALAETQFNSTGSNVVAFASMGAPIPSATQAPNQAAVTMKPEVTTPAYSASDGFGDDGDENASSGMPSAFGLAQMSVMGVAMLFTMIGSGVFVVL</sequence>
<feature type="transmembrane region" description="Helical" evidence="14">
    <location>
        <begin position="471"/>
        <end position="493"/>
    </location>
</feature>
<dbReference type="Pfam" id="PF00026">
    <property type="entry name" value="Asp"/>
    <property type="match status" value="1"/>
</dbReference>
<evidence type="ECO:0000313" key="17">
    <source>
        <dbReference type="EMBL" id="KAK3395715.1"/>
    </source>
</evidence>
<dbReference type="PROSITE" id="PS00141">
    <property type="entry name" value="ASP_PROTEASE"/>
    <property type="match status" value="1"/>
</dbReference>
<evidence type="ECO:0000256" key="4">
    <source>
        <dbReference type="ARBA" id="ARBA00022670"/>
    </source>
</evidence>
<proteinExistence type="inferred from homology"/>
<evidence type="ECO:0000256" key="11">
    <source>
        <dbReference type="ARBA" id="ARBA00068059"/>
    </source>
</evidence>
<accession>A0AAE0P9T6</accession>
<feature type="active site" evidence="12">
    <location>
        <position position="84"/>
    </location>
</feature>
<evidence type="ECO:0000256" key="5">
    <source>
        <dbReference type="ARBA" id="ARBA00022729"/>
    </source>
</evidence>
<evidence type="ECO:0000256" key="2">
    <source>
        <dbReference type="ARBA" id="ARBA00007447"/>
    </source>
</evidence>
<dbReference type="EMBL" id="JAUTDP010000010">
    <property type="protein sequence ID" value="KAK3395715.1"/>
    <property type="molecule type" value="Genomic_DNA"/>
</dbReference>
<dbReference type="SUPFAM" id="SSF50630">
    <property type="entry name" value="Acid proteases"/>
    <property type="match status" value="1"/>
</dbReference>
<dbReference type="Gene3D" id="2.40.70.10">
    <property type="entry name" value="Acid Proteases"/>
    <property type="match status" value="2"/>
</dbReference>
<comment type="subcellular location">
    <subcellularLocation>
        <location evidence="1">Cell membrane</location>
    </subcellularLocation>
</comment>
<reference evidence="17" key="2">
    <citation type="submission" date="2023-07" db="EMBL/GenBank/DDBJ databases">
        <authorList>
            <consortium name="Lawrence Berkeley National Laboratory"/>
            <person name="Haridas S."/>
            <person name="Hensen N."/>
            <person name="Bonometti L."/>
            <person name="Westerberg I."/>
            <person name="Brannstrom I.O."/>
            <person name="Guillou S."/>
            <person name="Cros-Aarteil S."/>
            <person name="Calhoun S."/>
            <person name="Kuo A."/>
            <person name="Mondo S."/>
            <person name="Pangilinan J."/>
            <person name="Riley R."/>
            <person name="LaButti K."/>
            <person name="Andreopoulos B."/>
            <person name="Lipzen A."/>
            <person name="Chen C."/>
            <person name="Yanf M."/>
            <person name="Daum C."/>
            <person name="Ng V."/>
            <person name="Clum A."/>
            <person name="Steindorff A."/>
            <person name="Ohm R."/>
            <person name="Martin F."/>
            <person name="Silar P."/>
            <person name="Natvig D."/>
            <person name="Lalanne C."/>
            <person name="Gautier V."/>
            <person name="Ament-velasquez S.L."/>
            <person name="Kruys A."/>
            <person name="Hutchinson M.I."/>
            <person name="Powell A.J."/>
            <person name="Barry K."/>
            <person name="Miller A.N."/>
            <person name="Grigoriev I.V."/>
            <person name="Debuchy R."/>
            <person name="Gladieux P."/>
            <person name="Thoren M.H."/>
            <person name="Johannesson H."/>
        </authorList>
    </citation>
    <scope>NUCLEOTIDE SEQUENCE</scope>
    <source>
        <strain evidence="17">FGSC 1904</strain>
    </source>
</reference>
<keyword evidence="4 13" id="KW-0645">Protease</keyword>
<dbReference type="PANTHER" id="PTHR47966">
    <property type="entry name" value="BETA-SITE APP-CLEAVING ENZYME, ISOFORM A-RELATED"/>
    <property type="match status" value="1"/>
</dbReference>
<dbReference type="InterPro" id="IPR033876">
    <property type="entry name" value="SAP-like"/>
</dbReference>
<keyword evidence="9" id="KW-0325">Glycoprotein</keyword>
<dbReference type="CDD" id="cd05474">
    <property type="entry name" value="SAP_like"/>
    <property type="match status" value="1"/>
</dbReference>
<keyword evidence="6 13" id="KW-0064">Aspartyl protease</keyword>
<evidence type="ECO:0000256" key="6">
    <source>
        <dbReference type="ARBA" id="ARBA00022750"/>
    </source>
</evidence>
<comment type="caution">
    <text evidence="17">The sequence shown here is derived from an EMBL/GenBank/DDBJ whole genome shotgun (WGS) entry which is preliminary data.</text>
</comment>
<dbReference type="InterPro" id="IPR001461">
    <property type="entry name" value="Aspartic_peptidase_A1"/>
</dbReference>
<evidence type="ECO:0000259" key="16">
    <source>
        <dbReference type="PROSITE" id="PS51767"/>
    </source>
</evidence>
<keyword evidence="5 15" id="KW-0732">Signal</keyword>
<name>A0AAE0P9T6_SORBR</name>
<dbReference type="PROSITE" id="PS51767">
    <property type="entry name" value="PEPTIDASE_A1"/>
    <property type="match status" value="1"/>
</dbReference>
<dbReference type="GO" id="GO:0005886">
    <property type="term" value="C:plasma membrane"/>
    <property type="evidence" value="ECO:0007669"/>
    <property type="project" value="UniProtKB-SubCell"/>
</dbReference>
<evidence type="ECO:0000256" key="8">
    <source>
        <dbReference type="ARBA" id="ARBA00023136"/>
    </source>
</evidence>
<keyword evidence="8 14" id="KW-0472">Membrane</keyword>
<dbReference type="InterPro" id="IPR033121">
    <property type="entry name" value="PEPTIDASE_A1"/>
</dbReference>
<evidence type="ECO:0000256" key="10">
    <source>
        <dbReference type="ARBA" id="ARBA00067536"/>
    </source>
</evidence>
<evidence type="ECO:0000256" key="12">
    <source>
        <dbReference type="PIRSR" id="PIRSR601461-1"/>
    </source>
</evidence>
<evidence type="ECO:0000256" key="15">
    <source>
        <dbReference type="SAM" id="SignalP"/>
    </source>
</evidence>
<dbReference type="InterPro" id="IPR021109">
    <property type="entry name" value="Peptidase_aspartic_dom_sf"/>
</dbReference>
<dbReference type="FunFam" id="2.40.70.10:FF:000011">
    <property type="entry name" value="Aspartic protease"/>
    <property type="match status" value="1"/>
</dbReference>
<evidence type="ECO:0000256" key="9">
    <source>
        <dbReference type="ARBA" id="ARBA00023180"/>
    </source>
</evidence>
<dbReference type="PRINTS" id="PR00792">
    <property type="entry name" value="PEPSIN"/>
</dbReference>
<dbReference type="AlphaFoldDB" id="A0AAE0P9T6"/>
<keyword evidence="14" id="KW-1133">Transmembrane helix</keyword>
<feature type="chain" id="PRO_5042269089" description="Probable aspartic-type endopeptidase OPSB" evidence="15">
    <location>
        <begin position="22"/>
        <end position="494"/>
    </location>
</feature>
<evidence type="ECO:0000256" key="1">
    <source>
        <dbReference type="ARBA" id="ARBA00004236"/>
    </source>
</evidence>
<gene>
    <name evidence="17" type="ORF">B0T20DRAFT_44052</name>
</gene>
<evidence type="ECO:0000256" key="7">
    <source>
        <dbReference type="ARBA" id="ARBA00022801"/>
    </source>
</evidence>
<keyword evidence="3" id="KW-1003">Cell membrane</keyword>
<evidence type="ECO:0000313" key="18">
    <source>
        <dbReference type="Proteomes" id="UP001281003"/>
    </source>
</evidence>
<dbReference type="PANTHER" id="PTHR47966:SF65">
    <property type="entry name" value="ASPARTIC-TYPE ENDOPEPTIDASE"/>
    <property type="match status" value="1"/>
</dbReference>
<feature type="signal peptide" evidence="15">
    <location>
        <begin position="1"/>
        <end position="21"/>
    </location>
</feature>
<evidence type="ECO:0000256" key="14">
    <source>
        <dbReference type="SAM" id="Phobius"/>
    </source>
</evidence>
<reference evidence="17" key="1">
    <citation type="journal article" date="2023" name="Mol. Phylogenet. Evol.">
        <title>Genome-scale phylogeny and comparative genomics of the fungal order Sordariales.</title>
        <authorList>
            <person name="Hensen N."/>
            <person name="Bonometti L."/>
            <person name="Westerberg I."/>
            <person name="Brannstrom I.O."/>
            <person name="Guillou S."/>
            <person name="Cros-Aarteil S."/>
            <person name="Calhoun S."/>
            <person name="Haridas S."/>
            <person name="Kuo A."/>
            <person name="Mondo S."/>
            <person name="Pangilinan J."/>
            <person name="Riley R."/>
            <person name="LaButti K."/>
            <person name="Andreopoulos B."/>
            <person name="Lipzen A."/>
            <person name="Chen C."/>
            <person name="Yan M."/>
            <person name="Daum C."/>
            <person name="Ng V."/>
            <person name="Clum A."/>
            <person name="Steindorff A."/>
            <person name="Ohm R.A."/>
            <person name="Martin F."/>
            <person name="Silar P."/>
            <person name="Natvig D.O."/>
            <person name="Lalanne C."/>
            <person name="Gautier V."/>
            <person name="Ament-Velasquez S.L."/>
            <person name="Kruys A."/>
            <person name="Hutchinson M.I."/>
            <person name="Powell A.J."/>
            <person name="Barry K."/>
            <person name="Miller A.N."/>
            <person name="Grigoriev I.V."/>
            <person name="Debuchy R."/>
            <person name="Gladieux P."/>
            <person name="Hiltunen Thoren M."/>
            <person name="Johannesson H."/>
        </authorList>
    </citation>
    <scope>NUCLEOTIDE SEQUENCE</scope>
    <source>
        <strain evidence="17">FGSC 1904</strain>
    </source>
</reference>
<evidence type="ECO:0000256" key="3">
    <source>
        <dbReference type="ARBA" id="ARBA00022475"/>
    </source>
</evidence>
<dbReference type="GO" id="GO:0004190">
    <property type="term" value="F:aspartic-type endopeptidase activity"/>
    <property type="evidence" value="ECO:0007669"/>
    <property type="project" value="UniProtKB-KW"/>
</dbReference>
<feature type="domain" description="Peptidase A1" evidence="16">
    <location>
        <begin position="66"/>
        <end position="403"/>
    </location>
</feature>
<feature type="active site" evidence="12">
    <location>
        <position position="279"/>
    </location>
</feature>
<dbReference type="InterPro" id="IPR001969">
    <property type="entry name" value="Aspartic_peptidase_AS"/>
</dbReference>
<keyword evidence="18" id="KW-1185">Reference proteome</keyword>
<comment type="similarity">
    <text evidence="2 13">Belongs to the peptidase A1 family.</text>
</comment>
<dbReference type="FunFam" id="2.40.70.10:FF:000068">
    <property type="entry name" value="Aspartic-type endopeptidase (OpsB)"/>
    <property type="match status" value="1"/>
</dbReference>